<feature type="transmembrane region" description="Helical" evidence="3">
    <location>
        <begin position="44"/>
        <end position="67"/>
    </location>
</feature>
<dbReference type="EMBL" id="SPRC01000019">
    <property type="protein sequence ID" value="TIB80003.1"/>
    <property type="molecule type" value="Genomic_DNA"/>
</dbReference>
<evidence type="ECO:0000313" key="5">
    <source>
        <dbReference type="Proteomes" id="UP000310685"/>
    </source>
</evidence>
<dbReference type="Pfam" id="PF00328">
    <property type="entry name" value="His_Phos_2"/>
    <property type="match status" value="3"/>
</dbReference>
<proteinExistence type="predicted"/>
<dbReference type="Proteomes" id="UP000310685">
    <property type="component" value="Unassembled WGS sequence"/>
</dbReference>
<organism evidence="4 5">
    <name type="scientific">Wallemia mellicola</name>
    <dbReference type="NCBI Taxonomy" id="1708541"/>
    <lineage>
        <taxon>Eukaryota</taxon>
        <taxon>Fungi</taxon>
        <taxon>Dikarya</taxon>
        <taxon>Basidiomycota</taxon>
        <taxon>Wallemiomycotina</taxon>
        <taxon>Wallemiomycetes</taxon>
        <taxon>Wallemiales</taxon>
        <taxon>Wallemiaceae</taxon>
        <taxon>Wallemia</taxon>
    </lineage>
</organism>
<dbReference type="InterPro" id="IPR029033">
    <property type="entry name" value="His_PPase_superfam"/>
</dbReference>
<accession>A0A4T0MAK4</accession>
<dbReference type="PROSITE" id="PS00616">
    <property type="entry name" value="HIS_ACID_PHOSPHAT_1"/>
    <property type="match status" value="2"/>
</dbReference>
<comment type="caution">
    <text evidence="4">The sequence shown here is derived from an EMBL/GenBank/DDBJ whole genome shotgun (WGS) entry which is preliminary data.</text>
</comment>
<keyword evidence="3" id="KW-1133">Transmembrane helix</keyword>
<evidence type="ECO:0000256" key="1">
    <source>
        <dbReference type="ARBA" id="ARBA00022801"/>
    </source>
</evidence>
<reference evidence="4 5" key="1">
    <citation type="submission" date="2019-03" db="EMBL/GenBank/DDBJ databases">
        <title>Sequencing 25 genomes of Wallemia mellicola.</title>
        <authorList>
            <person name="Gostincar C."/>
        </authorList>
    </citation>
    <scope>NUCLEOTIDE SEQUENCE [LARGE SCALE GENOMIC DNA]</scope>
    <source>
        <strain evidence="4 5">EXF-6152</strain>
    </source>
</reference>
<dbReference type="Gene3D" id="3.40.50.1240">
    <property type="entry name" value="Phosphoglycerate mutase-like"/>
    <property type="match status" value="3"/>
</dbReference>
<gene>
    <name evidence="4" type="ORF">E3Q22_02129</name>
</gene>
<feature type="region of interest" description="Disordered" evidence="2">
    <location>
        <begin position="1"/>
        <end position="39"/>
    </location>
</feature>
<keyword evidence="3" id="KW-0812">Transmembrane</keyword>
<evidence type="ECO:0000313" key="4">
    <source>
        <dbReference type="EMBL" id="TIB80003.1"/>
    </source>
</evidence>
<dbReference type="SUPFAM" id="SSF53254">
    <property type="entry name" value="Phosphoglycerate mutase-like"/>
    <property type="match status" value="3"/>
</dbReference>
<sequence length="1608" mass="179475">MSAADNDDNNPLLPQYKEVLFDESEPLNESRTRRPKWKSPKSKNVLVVAGCLFILPIICLLSPLFAFNTLAPRTPEEVHAPKHTFTLTSANPDAGSHTQDHRPWPTNDGFPPEPFRTNLGDIGPTQTGAEAFIVQTAAAYPIETALNPAIVRPTAKDARGPDEFDILRHFGPLTPYTSSPNYLPTTPLTPDTCEIEQVHMIHRHGSRYPTPNSLPLKFSKKLSTAVKANMNSNDAIGFNGELAFLNEWRYALGHSILTPVGRWQLYNSGASFRLKYGHLLNKLTSHKPVFRTTTQDRMFKSAINWLAGFFGVDSWQEESHLSIMHEARGFNNTLAPWETCPREDSYQSARYVRQWRNKYLSDAQKRLNKQAVGYEFDITDVVAMQDLCAYETVSLGYSRFCHLFTKKEWEGYNYAWDLQFYYDAGFGSPTARAQGLGWVQETLARLEQKTPAPYDSTTNSTLDNDPVTFPLDMPIYTDFSHDTVIANIVATLNLTQFAAPLSANKIPRESKHSTRWRTSHIAPFAGNLVLQKIKCHGDDTTANPKDYDAWEITKTHKVPPAAALGDLVQANPLARATAESYAGSKTSISLPTPTADYYSRVFNLDQPYRGTVSDGILPELSIRPLAVEYPYTTDYPSILVRPVAKDAKSIDEFDVIGNWGINMPYKSSPQLLEGTSPFPPQSCRIDSVNLLHRHAERYPSSWDQSLDFAKSLSEKVQRGLNASKPIEFFDELEFLSDYSYPLGSDKLTSIGRDTMFRHGTQFVRTTTEERMYRSATNFLLGLLGEEWPDKIHLVQQIEEDGFNSTLNVWNTCNREDADQGDPRKEHWQKIYLQDASKRLSANVKNANFTVDDVAGMQDLCAYETIALGYSHFCSLFTKDEWKGYGYGYDLYHYGDAGFGGPVARASGLGYLEELLARMTNDRKNLEPYESSTNRTLNQDPITFPTDQAVNIDFTHDVTIGEVAVALNLTHFSRELSQDYIETAEPRWKSNAISPFAANILIQTISCGEDNKEYARVILNDAVQPLSGFGKCGDNAQGMCELELFIKALKQAKHETNFTFDCFGDFNNTHVVHNALPEMKTSILIAAVASIASSSPLNQRATAVKAGSATSDQIPWPTDDGLSNDVYKYEQGHRGPTPTGIQPAAIQTAPAGYYPYVKEPNAPVIKPKARDAETVEEFDVTGKWGVLTPYRSSPVVLEGSSPLAPQGCSIEAINVVHRHGARYPTTDANPAVFAANLTEGVSNSESPVEFNGELEFLADWTYGLGGDILTPIGRTEESDSGSSFRTKYGYLLNKFTKHKPIFRTTTQDRMYNSAIEFISGFFGVSDWQDNAHLVQIIEEKKGGFNNTLNPMQTCKEKEVDIGDDLKKEWYIIYLQDALARINEQAVGYEFTIDDIYAMQDTCAYETVALGYSSFCSLFTKSEWEAYEYASDLTNYGNDSFGNPLAKARGLGWVQELLYRLSGDKSALEKPSTVNTTLDYDERFLPLDQAINIDFSHDVVIANILTALNLTQFATPLKSDAIAPYSKDNLRWVTANNVPFGSNVVIQSLTCSDEAEKAGKFNRIVINDAVHPLTGISGCEQEDKNGFCDSGAFINGLRQLVEDIDYDSVC</sequence>
<dbReference type="CDD" id="cd07061">
    <property type="entry name" value="HP_HAP_like"/>
    <property type="match status" value="3"/>
</dbReference>
<feature type="region of interest" description="Disordered" evidence="2">
    <location>
        <begin position="86"/>
        <end position="109"/>
    </location>
</feature>
<dbReference type="PANTHER" id="PTHR20963:SF42">
    <property type="entry name" value="PHOSPHOGLYCERATE MUTASE-LIKE PROTEIN"/>
    <property type="match status" value="1"/>
</dbReference>
<keyword evidence="3" id="KW-0472">Membrane</keyword>
<name>A0A4T0MAK4_9BASI</name>
<evidence type="ECO:0000256" key="2">
    <source>
        <dbReference type="SAM" id="MobiDB-lite"/>
    </source>
</evidence>
<dbReference type="GO" id="GO:0003993">
    <property type="term" value="F:acid phosphatase activity"/>
    <property type="evidence" value="ECO:0007669"/>
    <property type="project" value="TreeGrafter"/>
</dbReference>
<keyword evidence="1" id="KW-0378">Hydrolase</keyword>
<protein>
    <submittedName>
        <fullName evidence="4">Phosphoglycerate mutase-like protein</fullName>
    </submittedName>
</protein>
<dbReference type="PANTHER" id="PTHR20963">
    <property type="entry name" value="MULTIPLE INOSITOL POLYPHOSPHATE PHOSPHATASE-RELATED"/>
    <property type="match status" value="1"/>
</dbReference>
<evidence type="ECO:0000256" key="3">
    <source>
        <dbReference type="SAM" id="Phobius"/>
    </source>
</evidence>
<dbReference type="InterPro" id="IPR000560">
    <property type="entry name" value="His_Pase_clade-2"/>
</dbReference>
<dbReference type="InterPro" id="IPR033379">
    <property type="entry name" value="Acid_Pase_AS"/>
</dbReference>